<dbReference type="PROSITE" id="PS50850">
    <property type="entry name" value="MFS"/>
    <property type="match status" value="1"/>
</dbReference>
<comment type="caution">
    <text evidence="4">The sequence shown here is derived from an EMBL/GenBank/DDBJ whole genome shotgun (WGS) entry which is preliminary data.</text>
</comment>
<protein>
    <recommendedName>
        <fullName evidence="3">Major facilitator superfamily (MFS) profile domain-containing protein</fullName>
    </recommendedName>
</protein>
<gene>
    <name evidence="4" type="ORF">D9757_011143</name>
</gene>
<evidence type="ECO:0000259" key="3">
    <source>
        <dbReference type="PROSITE" id="PS50850"/>
    </source>
</evidence>
<dbReference type="GO" id="GO:0016020">
    <property type="term" value="C:membrane"/>
    <property type="evidence" value="ECO:0007669"/>
    <property type="project" value="UniProtKB-SubCell"/>
</dbReference>
<keyword evidence="5" id="KW-1185">Reference proteome</keyword>
<evidence type="ECO:0000313" key="4">
    <source>
        <dbReference type="EMBL" id="KAF5378438.1"/>
    </source>
</evidence>
<comment type="subcellular location">
    <subcellularLocation>
        <location evidence="1">Membrane</location>
        <topology evidence="1">Multi-pass membrane protein</topology>
    </subcellularLocation>
</comment>
<dbReference type="AlphaFoldDB" id="A0A8H5H7Y4"/>
<feature type="transmembrane region" description="Helical" evidence="2">
    <location>
        <begin position="243"/>
        <end position="268"/>
    </location>
</feature>
<feature type="transmembrane region" description="Helical" evidence="2">
    <location>
        <begin position="134"/>
        <end position="153"/>
    </location>
</feature>
<keyword evidence="2" id="KW-1133">Transmembrane helix</keyword>
<feature type="transmembrane region" description="Helical" evidence="2">
    <location>
        <begin position="305"/>
        <end position="326"/>
    </location>
</feature>
<evidence type="ECO:0000256" key="2">
    <source>
        <dbReference type="SAM" id="Phobius"/>
    </source>
</evidence>
<keyword evidence="2" id="KW-0472">Membrane</keyword>
<feature type="domain" description="Major facilitator superfamily (MFS) profile" evidence="3">
    <location>
        <begin position="41"/>
        <end position="422"/>
    </location>
</feature>
<feature type="transmembrane region" description="Helical" evidence="2">
    <location>
        <begin position="394"/>
        <end position="416"/>
    </location>
</feature>
<organism evidence="4 5">
    <name type="scientific">Collybiopsis confluens</name>
    <dbReference type="NCBI Taxonomy" id="2823264"/>
    <lineage>
        <taxon>Eukaryota</taxon>
        <taxon>Fungi</taxon>
        <taxon>Dikarya</taxon>
        <taxon>Basidiomycota</taxon>
        <taxon>Agaricomycotina</taxon>
        <taxon>Agaricomycetes</taxon>
        <taxon>Agaricomycetidae</taxon>
        <taxon>Agaricales</taxon>
        <taxon>Marasmiineae</taxon>
        <taxon>Omphalotaceae</taxon>
        <taxon>Collybiopsis</taxon>
    </lineage>
</organism>
<dbReference type="PANTHER" id="PTHR42910:SF1">
    <property type="entry name" value="MAJOR FACILITATOR SUPERFAMILY (MFS) PROFILE DOMAIN-CONTAINING PROTEIN"/>
    <property type="match status" value="1"/>
</dbReference>
<dbReference type="EMBL" id="JAACJN010000076">
    <property type="protein sequence ID" value="KAF5378438.1"/>
    <property type="molecule type" value="Genomic_DNA"/>
</dbReference>
<evidence type="ECO:0000256" key="1">
    <source>
        <dbReference type="ARBA" id="ARBA00004141"/>
    </source>
</evidence>
<dbReference type="SUPFAM" id="SSF103473">
    <property type="entry name" value="MFS general substrate transporter"/>
    <property type="match status" value="1"/>
</dbReference>
<feature type="transmembrane region" description="Helical" evidence="2">
    <location>
        <begin position="37"/>
        <end position="58"/>
    </location>
</feature>
<feature type="transmembrane region" description="Helical" evidence="2">
    <location>
        <begin position="107"/>
        <end position="128"/>
    </location>
</feature>
<proteinExistence type="predicted"/>
<dbReference type="InterPro" id="IPR020846">
    <property type="entry name" value="MFS_dom"/>
</dbReference>
<dbReference type="Proteomes" id="UP000518752">
    <property type="component" value="Unassembled WGS sequence"/>
</dbReference>
<dbReference type="PANTHER" id="PTHR42910">
    <property type="entry name" value="TRANSPORTER SCO4007-RELATED"/>
    <property type="match status" value="1"/>
</dbReference>
<evidence type="ECO:0000313" key="5">
    <source>
        <dbReference type="Proteomes" id="UP000518752"/>
    </source>
</evidence>
<dbReference type="InterPro" id="IPR011701">
    <property type="entry name" value="MFS"/>
</dbReference>
<feature type="transmembrane region" description="Helical" evidence="2">
    <location>
        <begin position="280"/>
        <end position="298"/>
    </location>
</feature>
<dbReference type="OrthoDB" id="2105912at2759"/>
<sequence length="462" mass="49528">MQDAGGDSMEKSMQTTEFLFIPIPSWLRRNSESPVDFGVGMNIALGLGATFTVSNLYYCQPILGIISLKFGVSEDEASNIPTLVQSGYAAGLLFITPLGDLVQRRQLILGLIACSASLTVGLATTTSFITFEAINFLVGLASVVPQVLVPLAADLAPPNRKASAIAIVWSSLMMGILMARLLSGIITQFSGIQSVYLMAIGVQASVLIGAYLIIPNYPAKDVEGSYISILKTTWKLATTEPLLIINTFSIFLSTACFSGFWITLTFLLLGPPYAYSTLDIGLFGLLGMLGVALAPFLGRLIDRMYPWYSILASVCFLLLFQAILVIGAGLNIAVVIVAALGLDIFRTTIQISLTASSFSIDPTARSRINAVMAVAMPLGQVMGTSASSKVFLTYGWRPCYGLALAWTFIQLILLLVRGPHSPSKAWIGHSGGWKMWKTKTTIPLKADSHIKNVPCVDGTTAT</sequence>
<dbReference type="InterPro" id="IPR036259">
    <property type="entry name" value="MFS_trans_sf"/>
</dbReference>
<dbReference type="Gene3D" id="1.20.1250.20">
    <property type="entry name" value="MFS general substrate transporter like domains"/>
    <property type="match status" value="2"/>
</dbReference>
<accession>A0A8H5H7Y4</accession>
<dbReference type="Pfam" id="PF07690">
    <property type="entry name" value="MFS_1"/>
    <property type="match status" value="1"/>
</dbReference>
<feature type="transmembrane region" description="Helical" evidence="2">
    <location>
        <begin position="195"/>
        <end position="214"/>
    </location>
</feature>
<feature type="transmembrane region" description="Helical" evidence="2">
    <location>
        <begin position="165"/>
        <end position="189"/>
    </location>
</feature>
<dbReference type="CDD" id="cd17324">
    <property type="entry name" value="MFS_NepI_like"/>
    <property type="match status" value="1"/>
</dbReference>
<dbReference type="GO" id="GO:0022857">
    <property type="term" value="F:transmembrane transporter activity"/>
    <property type="evidence" value="ECO:0007669"/>
    <property type="project" value="InterPro"/>
</dbReference>
<reference evidence="4 5" key="1">
    <citation type="journal article" date="2020" name="ISME J.">
        <title>Uncovering the hidden diversity of litter-decomposition mechanisms in mushroom-forming fungi.</title>
        <authorList>
            <person name="Floudas D."/>
            <person name="Bentzer J."/>
            <person name="Ahren D."/>
            <person name="Johansson T."/>
            <person name="Persson P."/>
            <person name="Tunlid A."/>
        </authorList>
    </citation>
    <scope>NUCLEOTIDE SEQUENCE [LARGE SCALE GENOMIC DNA]</scope>
    <source>
        <strain evidence="4 5">CBS 406.79</strain>
    </source>
</reference>
<name>A0A8H5H7Y4_9AGAR</name>
<keyword evidence="2" id="KW-0812">Transmembrane</keyword>